<evidence type="ECO:0000313" key="1">
    <source>
        <dbReference type="EMBL" id="TMS58823.1"/>
    </source>
</evidence>
<proteinExistence type="predicted"/>
<dbReference type="EMBL" id="AKCV02000015">
    <property type="protein sequence ID" value="TMS58823.1"/>
    <property type="molecule type" value="Genomic_DNA"/>
</dbReference>
<organism evidence="1 2">
    <name type="scientific">Imbroritus primus</name>
    <dbReference type="NCBI Taxonomy" id="3058603"/>
    <lineage>
        <taxon>Bacteria</taxon>
        <taxon>Pseudomonadati</taxon>
        <taxon>Pseudomonadota</taxon>
        <taxon>Betaproteobacteria</taxon>
        <taxon>Burkholderiales</taxon>
        <taxon>Burkholderiaceae</taxon>
        <taxon>Imbroritus</taxon>
    </lineage>
</organism>
<dbReference type="Proteomes" id="UP000004277">
    <property type="component" value="Unassembled WGS sequence"/>
</dbReference>
<protein>
    <submittedName>
        <fullName evidence="1">GGDEF domain-containing protein</fullName>
    </submittedName>
</protein>
<evidence type="ECO:0000313" key="2">
    <source>
        <dbReference type="Proteomes" id="UP000004277"/>
    </source>
</evidence>
<accession>A0ACD3SSD0</accession>
<comment type="caution">
    <text evidence="1">The sequence shown here is derived from an EMBL/GenBank/DDBJ whole genome shotgun (WGS) entry which is preliminary data.</text>
</comment>
<gene>
    <name evidence="1" type="ORF">MW7_008985</name>
</gene>
<name>A0ACD3SSD0_9BURK</name>
<reference evidence="1" key="1">
    <citation type="submission" date="2019-05" db="EMBL/GenBank/DDBJ databases">
        <title>Revised genome assembly of Burkholderiaceae (previously Ralstonia) sp. PBA.</title>
        <authorList>
            <person name="Gan H.M."/>
        </authorList>
    </citation>
    <scope>NUCLEOTIDE SEQUENCE</scope>
    <source>
        <strain evidence="1">PBA</strain>
    </source>
</reference>
<keyword evidence="2" id="KW-1185">Reference proteome</keyword>
<sequence length="418" mass="45108">MQCGFLVCSGTDSNRFVFRQTIARRSTGPLSLMPRPAPTFTPPTWRLTRWLTAVGEDVPQEIRGALLASLFGTIPIFLGGVVNTIMIAGIIAWLKPEPVYTYWLIFETALALLRAYVLWASLKAARTGRRTLTDAYIILALAWAGSVGYGVFITFMHGDWLPATLAGVSCGAMAGGICFRNYGAPRLVCAMILLTLGPMCLGAMFSPEPSTLIAFIQVPFYFVAMGLAAVKLNKILVSTMLAERANELRAKQDPLTGLANRTGILDAVDALCRADAPQAHNAALLYMDLDGFKTINDAHGHTAGDRLLTIIAHRIQDSLRPEDLAARIGGDEFVVLARDMDQMTARALADRVIRNVTAPVTLPGIPEDICIGLSIGIAMVDGEHPDTDALFDTADQALYRAKRAGGGRTEMQAALRTA</sequence>